<dbReference type="InterPro" id="IPR017438">
    <property type="entry name" value="ATP-NAD_kinase_N"/>
</dbReference>
<evidence type="ECO:0000313" key="7">
    <source>
        <dbReference type="Proteomes" id="UP000028523"/>
    </source>
</evidence>
<keyword evidence="3" id="KW-0521">NADP</keyword>
<evidence type="ECO:0000256" key="2">
    <source>
        <dbReference type="ARBA" id="ARBA00022777"/>
    </source>
</evidence>
<dbReference type="InterPro" id="IPR016064">
    <property type="entry name" value="NAD/diacylglycerol_kinase_sf"/>
</dbReference>
<dbReference type="EMBL" id="AWQU01000058">
    <property type="protein sequence ID" value="KFB07840.1"/>
    <property type="molecule type" value="Genomic_DNA"/>
</dbReference>
<dbReference type="Proteomes" id="UP000028523">
    <property type="component" value="Unassembled WGS sequence"/>
</dbReference>
<dbReference type="GO" id="GO:0006741">
    <property type="term" value="P:NADP+ biosynthetic process"/>
    <property type="evidence" value="ECO:0007669"/>
    <property type="project" value="InterPro"/>
</dbReference>
<organism evidence="6 7">
    <name type="scientific">Malacoplasma iowae DK-CPA</name>
    <dbReference type="NCBI Taxonomy" id="1394179"/>
    <lineage>
        <taxon>Bacteria</taxon>
        <taxon>Bacillati</taxon>
        <taxon>Mycoplasmatota</taxon>
        <taxon>Mycoplasmoidales</taxon>
        <taxon>Mycoplasmoidaceae</taxon>
        <taxon>Malacoplasma</taxon>
    </lineage>
</organism>
<dbReference type="Pfam" id="PF01513">
    <property type="entry name" value="NAD_kinase"/>
    <property type="match status" value="1"/>
</dbReference>
<sequence>MNYTVFINDESQKALFLKKKLSQILSDWNYVDNVDLTDYIFVIGGDGTFLKHFNDFKNKKIVAINAGNLGYYSFFNKSNLNTLKSKIANPRNFNHVLVLKICLDDKEYRCLNEVIIRCDRTFKSSVYVKNVFLEKFKGSGILICTPMGSTAHNKNAHGAIMYNGLNAIQILELEPITQKRYMTLKSPLIVPSDFNFNLKSNAELENTKIIIDGKPIKINFKGNLKVSVINSDFQLFNPYDPKIYIKKLRDSFIREK</sequence>
<dbReference type="Pfam" id="PF20143">
    <property type="entry name" value="NAD_kinase_C"/>
    <property type="match status" value="1"/>
</dbReference>
<dbReference type="InterPro" id="IPR017437">
    <property type="entry name" value="ATP-NAD_kinase_PpnK-typ_C"/>
</dbReference>
<reference evidence="6 7" key="1">
    <citation type="journal article" date="2014" name="PLoS ONE">
        <title>Reduction of Hydrogen Peroxide Accumulation and Toxicity by a Catalase from Mycoplasma iowae.</title>
        <authorList>
            <person name="Pritchard R.E."/>
            <person name="Prassinos A.J."/>
            <person name="Osborne J.D."/>
            <person name="Raviv Z."/>
            <person name="Balish M.F."/>
        </authorList>
    </citation>
    <scope>NUCLEOTIDE SEQUENCE [LARGE SCALE GENOMIC DNA]</scope>
    <source>
        <strain evidence="6 7">DK-CPA</strain>
    </source>
</reference>
<dbReference type="AlphaFoldDB" id="A0A084U4F4"/>
<evidence type="ECO:0000256" key="4">
    <source>
        <dbReference type="ARBA" id="ARBA00023027"/>
    </source>
</evidence>
<gene>
    <name evidence="6" type="primary">ppnK</name>
    <name evidence="6" type="ORF">P271_702</name>
</gene>
<dbReference type="PANTHER" id="PTHR20275:SF0">
    <property type="entry name" value="NAD KINASE"/>
    <property type="match status" value="1"/>
</dbReference>
<dbReference type="Gene3D" id="3.40.50.10330">
    <property type="entry name" value="Probable inorganic polyphosphate/atp-NAD kinase, domain 1"/>
    <property type="match status" value="1"/>
</dbReference>
<keyword evidence="7" id="KW-1185">Reference proteome</keyword>
<evidence type="ECO:0000256" key="1">
    <source>
        <dbReference type="ARBA" id="ARBA00022679"/>
    </source>
</evidence>
<accession>A0A084U4F4</accession>
<dbReference type="SUPFAM" id="SSF111331">
    <property type="entry name" value="NAD kinase/diacylglycerol kinase-like"/>
    <property type="match status" value="1"/>
</dbReference>
<dbReference type="GO" id="GO:0051287">
    <property type="term" value="F:NAD binding"/>
    <property type="evidence" value="ECO:0007669"/>
    <property type="project" value="UniProtKB-ARBA"/>
</dbReference>
<dbReference type="GO" id="GO:0019674">
    <property type="term" value="P:NAD+ metabolic process"/>
    <property type="evidence" value="ECO:0007669"/>
    <property type="project" value="InterPro"/>
</dbReference>
<dbReference type="InterPro" id="IPR002504">
    <property type="entry name" value="NADK"/>
</dbReference>
<comment type="catalytic activity">
    <reaction evidence="5">
        <text>NAD(+) + ATP = ADP + NADP(+) + H(+)</text>
        <dbReference type="Rhea" id="RHEA:18629"/>
        <dbReference type="ChEBI" id="CHEBI:15378"/>
        <dbReference type="ChEBI" id="CHEBI:30616"/>
        <dbReference type="ChEBI" id="CHEBI:57540"/>
        <dbReference type="ChEBI" id="CHEBI:58349"/>
        <dbReference type="ChEBI" id="CHEBI:456216"/>
        <dbReference type="EC" id="2.7.1.23"/>
    </reaction>
</comment>
<protein>
    <submittedName>
        <fullName evidence="6">Inorganic polyphosphate/ATP-NAD kinase</fullName>
    </submittedName>
</protein>
<comment type="caution">
    <text evidence="6">The sequence shown here is derived from an EMBL/GenBank/DDBJ whole genome shotgun (WGS) entry which is preliminary data.</text>
</comment>
<evidence type="ECO:0000313" key="6">
    <source>
        <dbReference type="EMBL" id="KFB07840.1"/>
    </source>
</evidence>
<dbReference type="PANTHER" id="PTHR20275">
    <property type="entry name" value="NAD KINASE"/>
    <property type="match status" value="1"/>
</dbReference>
<dbReference type="RefSeq" id="WP_036451473.1">
    <property type="nucleotide sequence ID" value="NZ_AWQU01000058.1"/>
</dbReference>
<keyword evidence="2 6" id="KW-0418">Kinase</keyword>
<evidence type="ECO:0000256" key="5">
    <source>
        <dbReference type="ARBA" id="ARBA00047925"/>
    </source>
</evidence>
<evidence type="ECO:0000256" key="3">
    <source>
        <dbReference type="ARBA" id="ARBA00022857"/>
    </source>
</evidence>
<dbReference type="GO" id="GO:0005524">
    <property type="term" value="F:ATP binding"/>
    <property type="evidence" value="ECO:0007669"/>
    <property type="project" value="UniProtKB-ARBA"/>
</dbReference>
<keyword evidence="1" id="KW-0808">Transferase</keyword>
<keyword evidence="4" id="KW-0520">NAD</keyword>
<proteinExistence type="predicted"/>
<dbReference type="GO" id="GO:0003951">
    <property type="term" value="F:NAD+ kinase activity"/>
    <property type="evidence" value="ECO:0007669"/>
    <property type="project" value="UniProtKB-EC"/>
</dbReference>
<name>A0A084U4F4_MALIO</name>
<dbReference type="Gene3D" id="2.60.200.30">
    <property type="entry name" value="Probable inorganic polyphosphate/atp-NAD kinase, domain 2"/>
    <property type="match status" value="1"/>
</dbReference>